<keyword evidence="1" id="KW-0677">Repeat</keyword>
<dbReference type="SMART" id="SM00384">
    <property type="entry name" value="AT_hook"/>
    <property type="match status" value="3"/>
</dbReference>
<dbReference type="Gene3D" id="3.40.50.10190">
    <property type="entry name" value="BRCT domain"/>
    <property type="match status" value="1"/>
</dbReference>
<feature type="compositionally biased region" description="Acidic residues" evidence="3">
    <location>
        <begin position="498"/>
        <end position="544"/>
    </location>
</feature>
<dbReference type="PROSITE" id="PS50172">
    <property type="entry name" value="BRCT"/>
    <property type="match status" value="1"/>
</dbReference>
<feature type="compositionally biased region" description="Low complexity" evidence="3">
    <location>
        <begin position="52"/>
        <end position="64"/>
    </location>
</feature>
<feature type="region of interest" description="Disordered" evidence="3">
    <location>
        <begin position="328"/>
        <end position="349"/>
    </location>
</feature>
<feature type="compositionally biased region" description="Low complexity" evidence="3">
    <location>
        <begin position="719"/>
        <end position="728"/>
    </location>
</feature>
<dbReference type="InterPro" id="IPR001357">
    <property type="entry name" value="BRCT_dom"/>
</dbReference>
<dbReference type="Proteomes" id="UP000219286">
    <property type="component" value="Unassembled WGS sequence"/>
</dbReference>
<feature type="compositionally biased region" description="Low complexity" evidence="3">
    <location>
        <begin position="20"/>
        <end position="39"/>
    </location>
</feature>
<dbReference type="PRINTS" id="PR00929">
    <property type="entry name" value="ATHOOK"/>
</dbReference>
<dbReference type="InterPro" id="IPR036420">
    <property type="entry name" value="BRCT_dom_sf"/>
</dbReference>
<dbReference type="AlphaFoldDB" id="A0A2H2YWM8"/>
<feature type="compositionally biased region" description="Acidic residues" evidence="3">
    <location>
        <begin position="627"/>
        <end position="662"/>
    </location>
</feature>
<evidence type="ECO:0000313" key="5">
    <source>
        <dbReference type="EMBL" id="OTA00917.1"/>
    </source>
</evidence>
<evidence type="ECO:0000256" key="1">
    <source>
        <dbReference type="ARBA" id="ARBA00022737"/>
    </source>
</evidence>
<dbReference type="InterPro" id="IPR017956">
    <property type="entry name" value="AT_hook_DNA-bd_motif"/>
</dbReference>
<feature type="compositionally biased region" description="Polar residues" evidence="3">
    <location>
        <begin position="399"/>
        <end position="410"/>
    </location>
</feature>
<comment type="caution">
    <text evidence="5">The sequence shown here is derived from an EMBL/GenBank/DDBJ whole genome shotgun (WGS) entry which is preliminary data.</text>
</comment>
<dbReference type="EMBL" id="LFMI01000165">
    <property type="protein sequence ID" value="OTA00917.1"/>
    <property type="molecule type" value="Genomic_DNA"/>
</dbReference>
<sequence>MRSPPKRLTRARAATKEPEAASSSSSSASRSSTSSRPAKIVTASAAKARGPLSSSLTASTASTAAKRKTRSDDAEEEQRQASSQVKRPRGRPPKKPLGGEQKGVAMTAAVPAPITSKAAEPVRGARTRPAAAAAKEESTAPKPARGRPRKVDSKPAATVSQPEPVKRGRGRPPTVMKQATSTTTVANKPPVKKMVTFREPDKENMEPAAVPKEPPPPTGMRGRPARRGGAAAGRPGRPPTKASKTQAGDKKPLSPKKITQLILSRTDSADESEDELALDKVNAKPLAKSPIKPPSKRSEPIPAEIEPVDTNIAVNAMMFDMPEMSTTLFTSPARRPTSPPRDTIKSPAKRMAVPLPGSALKLSSDAVAQTPFKSSAPSLLQSAAKRPQSPMKPFIFSAQQERVGESSTKPSILHSPAKRAMPGFKPVLSAHRGLPTLDETPVGTPTRAARSSTRLLMEEIGQEDDEDEEPSEGPIDIPRFSMSSPAGPSSEARYAAAEVEEEEEKAAEEAEEAEEADAEEAEEAEAEEAEAEEAEAEEVEAEDGEQTKEAEVEEAGAEEEGGEAEADEAEAQEGEADDVEAEEAEVEVEDDNRAGEETLQATETPEHLSADEEADDVVEDSIIVATEEQEVEYEEAVVEDDDAESEDTMVLDDIEVEPEEPTEPTPKAEPQPNPRFSQLREKDLDPCHDMSAISDSEDDTLPFARVTATPSMTGEQTPRARASRSSARQSRRSTLGFGGLSEQLGTWSAASPVKSARCFVVEHEPEDVEVEESNQDTPMKNALQPEGVALLDMEDIEDQQLDEGTMITDEDMALAQEANEMSLMDPKEEEEEEDASNTRHSFDDSLSDASQEYGDENQVPVESPTPSAAPRAPPPVTPVSRPVTRSFNTTTKVPLKAADNSTPSPLKKKSLSTPRAAPKRSSQPKRAAPVLAYTPDRPRRRSSRNISTISEEPEQAAEEPSMPEPKTPEAKVDLWASIGTPARTPRRDLNPNLLRGAIVFVDVHTSEGADASGIFVEVLTQMGARCPQKWNWNPSNASNGESTKVGITHVVFKDGSKRTLEKVREAKGVVQCVGVSWVLDCERDNKWLDEAPYNIDTSNVPRGGARRRKSMEPKSISNKDGSAVSSSSSKERRESASSTSSSAKTPNRRQSSIWVRTPSDPGDEEQEEEEDIEWSNLILTPVPKTPAPETIMKFATETPSNLDDDEDDEDDGSPTREELLTRTCPPKAQKYLELGGGILSRSKDTDENVMQRLMAARRKSLQFAPKVGSPLARMWQ</sequence>
<dbReference type="CDD" id="cd17716">
    <property type="entry name" value="BRCT_microcephalin_rpt1"/>
    <property type="match status" value="1"/>
</dbReference>
<feature type="region of interest" description="Disordered" evidence="3">
    <location>
        <begin position="1"/>
        <end position="305"/>
    </location>
</feature>
<gene>
    <name evidence="5" type="ORF">A9Z42_0012150</name>
</gene>
<feature type="compositionally biased region" description="Acidic residues" evidence="3">
    <location>
        <begin position="1161"/>
        <end position="1173"/>
    </location>
</feature>
<dbReference type="GO" id="GO:0000785">
    <property type="term" value="C:chromatin"/>
    <property type="evidence" value="ECO:0007669"/>
    <property type="project" value="InterPro"/>
</dbReference>
<evidence type="ECO:0000259" key="4">
    <source>
        <dbReference type="PROSITE" id="PS50172"/>
    </source>
</evidence>
<feature type="compositionally biased region" description="Acidic residues" evidence="3">
    <location>
        <begin position="1202"/>
        <end position="1212"/>
    </location>
</feature>
<feature type="region of interest" description="Disordered" evidence="3">
    <location>
        <begin position="399"/>
        <end position="739"/>
    </location>
</feature>
<dbReference type="PANTHER" id="PTHR14625">
    <property type="entry name" value="MICROCEPHALIN"/>
    <property type="match status" value="1"/>
</dbReference>
<feature type="compositionally biased region" description="Acidic residues" evidence="3">
    <location>
        <begin position="460"/>
        <end position="471"/>
    </location>
</feature>
<dbReference type="PRINTS" id="PR00930">
    <property type="entry name" value="HIGHMOBLTYIY"/>
</dbReference>
<keyword evidence="6" id="KW-1185">Reference proteome</keyword>
<dbReference type="GO" id="GO:0005634">
    <property type="term" value="C:nucleus"/>
    <property type="evidence" value="ECO:0007669"/>
    <property type="project" value="InterPro"/>
</dbReference>
<feature type="compositionally biased region" description="Basic and acidic residues" evidence="3">
    <location>
        <begin position="678"/>
        <end position="688"/>
    </location>
</feature>
<feature type="compositionally biased region" description="Polar residues" evidence="3">
    <location>
        <begin position="177"/>
        <end position="186"/>
    </location>
</feature>
<proteinExistence type="predicted"/>
<dbReference type="InterPro" id="IPR022047">
    <property type="entry name" value="Microcephalin-like"/>
</dbReference>
<keyword evidence="2" id="KW-0238">DNA-binding</keyword>
<dbReference type="SUPFAM" id="SSF52113">
    <property type="entry name" value="BRCT domain"/>
    <property type="match status" value="1"/>
</dbReference>
<feature type="compositionally biased region" description="Pro residues" evidence="3">
    <location>
        <begin position="663"/>
        <end position="673"/>
    </location>
</feature>
<feature type="compositionally biased region" description="Low complexity" evidence="3">
    <location>
        <begin position="1136"/>
        <end position="1145"/>
    </location>
</feature>
<feature type="region of interest" description="Disordered" evidence="3">
    <location>
        <begin position="803"/>
        <end position="969"/>
    </location>
</feature>
<evidence type="ECO:0000256" key="3">
    <source>
        <dbReference type="SAM" id="MobiDB-lite"/>
    </source>
</evidence>
<feature type="compositionally biased region" description="Polar residues" evidence="3">
    <location>
        <begin position="1115"/>
        <end position="1124"/>
    </location>
</feature>
<dbReference type="GO" id="GO:0003677">
    <property type="term" value="F:DNA binding"/>
    <property type="evidence" value="ECO:0007669"/>
    <property type="project" value="UniProtKB-KW"/>
</dbReference>
<reference evidence="5 6" key="1">
    <citation type="journal article" date="2015" name="Genome Announc.">
        <title>Genome sequence and annotation of Trichoderma parareesei, the ancestor of the cellulase producer Trichoderma reesei.</title>
        <authorList>
            <person name="Yang D."/>
            <person name="Pomraning K."/>
            <person name="Kopchinskiy A."/>
            <person name="Karimi Aghcheh R."/>
            <person name="Atanasova L."/>
            <person name="Chenthamara K."/>
            <person name="Baker S.E."/>
            <person name="Zhang R."/>
            <person name="Shen Q."/>
            <person name="Freitag M."/>
            <person name="Kubicek C.P."/>
            <person name="Druzhinina I.S."/>
        </authorList>
    </citation>
    <scope>NUCLEOTIDE SEQUENCE [LARGE SCALE GENOMIC DNA]</scope>
    <source>
        <strain evidence="5 6">CBS 125925</strain>
    </source>
</reference>
<organism evidence="5 6">
    <name type="scientific">Trichoderma parareesei</name>
    <name type="common">Filamentous fungus</name>
    <dbReference type="NCBI Taxonomy" id="858221"/>
    <lineage>
        <taxon>Eukaryota</taxon>
        <taxon>Fungi</taxon>
        <taxon>Dikarya</taxon>
        <taxon>Ascomycota</taxon>
        <taxon>Pezizomycotina</taxon>
        <taxon>Sordariomycetes</taxon>
        <taxon>Hypocreomycetidae</taxon>
        <taxon>Hypocreales</taxon>
        <taxon>Hypocreaceae</taxon>
        <taxon>Trichoderma</taxon>
    </lineage>
</organism>
<dbReference type="GO" id="GO:0006355">
    <property type="term" value="P:regulation of DNA-templated transcription"/>
    <property type="evidence" value="ECO:0007669"/>
    <property type="project" value="InterPro"/>
</dbReference>
<dbReference type="OrthoDB" id="2384350at2759"/>
<name>A0A2H2YWM8_TRIPA</name>
<feature type="compositionally biased region" description="Basic and acidic residues" evidence="3">
    <location>
        <begin position="196"/>
        <end position="205"/>
    </location>
</feature>
<accession>A0A2H2YWM8</accession>
<evidence type="ECO:0000256" key="2">
    <source>
        <dbReference type="ARBA" id="ARBA00023125"/>
    </source>
</evidence>
<dbReference type="PANTHER" id="PTHR14625:SF3">
    <property type="entry name" value="MICROCEPHALIN"/>
    <property type="match status" value="1"/>
</dbReference>
<protein>
    <recommendedName>
        <fullName evidence="4">BRCT domain-containing protein</fullName>
    </recommendedName>
</protein>
<feature type="region of interest" description="Disordered" evidence="3">
    <location>
        <begin position="1093"/>
        <end position="1219"/>
    </location>
</feature>
<dbReference type="GO" id="GO:0000278">
    <property type="term" value="P:mitotic cell cycle"/>
    <property type="evidence" value="ECO:0007669"/>
    <property type="project" value="TreeGrafter"/>
</dbReference>
<evidence type="ECO:0000313" key="6">
    <source>
        <dbReference type="Proteomes" id="UP000219286"/>
    </source>
</evidence>
<feature type="domain" description="BRCT" evidence="4">
    <location>
        <begin position="989"/>
        <end position="1095"/>
    </location>
</feature>
<dbReference type="InterPro" id="IPR000116">
    <property type="entry name" value="HMGA"/>
</dbReference>
<feature type="compositionally biased region" description="Low complexity" evidence="3">
    <location>
        <begin position="219"/>
        <end position="235"/>
    </location>
</feature>
<feature type="compositionally biased region" description="Acidic residues" evidence="3">
    <location>
        <begin position="551"/>
        <end position="590"/>
    </location>
</feature>
<feature type="compositionally biased region" description="Basic residues" evidence="3">
    <location>
        <begin position="1"/>
        <end position="10"/>
    </location>
</feature>